<dbReference type="Pfam" id="PF09424">
    <property type="entry name" value="YqeY"/>
    <property type="match status" value="1"/>
</dbReference>
<accession>A0A8J2XSJ0</accession>
<evidence type="ECO:0000313" key="1">
    <source>
        <dbReference type="EMBL" id="GGB09602.1"/>
    </source>
</evidence>
<dbReference type="InterPro" id="IPR019004">
    <property type="entry name" value="YqeY/Aim41"/>
</dbReference>
<dbReference type="SUPFAM" id="SSF89095">
    <property type="entry name" value="GatB/YqeY motif"/>
    <property type="match status" value="1"/>
</dbReference>
<dbReference type="PANTHER" id="PTHR28055:SF1">
    <property type="entry name" value="ALTERED INHERITANCE OF MITOCHONDRIA PROTEIN 41, MITOCHONDRIAL"/>
    <property type="match status" value="1"/>
</dbReference>
<protein>
    <submittedName>
        <fullName evidence="1">Aspartyl-tRNA amidotransferase subunit B</fullName>
    </submittedName>
</protein>
<name>A0A8J2XSJ0_9BACT</name>
<dbReference type="Gene3D" id="1.10.1510.10">
    <property type="entry name" value="Uncharacterised protein YqeY/AIM41 PF09424, N-terminal domain"/>
    <property type="match status" value="1"/>
</dbReference>
<dbReference type="InterPro" id="IPR042184">
    <property type="entry name" value="YqeY/Aim41_N"/>
</dbReference>
<proteinExistence type="predicted"/>
<dbReference type="AlphaFoldDB" id="A0A8J2XSJ0"/>
<dbReference type="RefSeq" id="WP_188934324.1">
    <property type="nucleotide sequence ID" value="NZ_BMJC01000004.1"/>
</dbReference>
<evidence type="ECO:0000313" key="2">
    <source>
        <dbReference type="Proteomes" id="UP000607559"/>
    </source>
</evidence>
<gene>
    <name evidence="1" type="ORF">GCM10011511_36410</name>
</gene>
<dbReference type="Gene3D" id="1.10.10.410">
    <property type="match status" value="1"/>
</dbReference>
<dbReference type="EMBL" id="BMJC01000004">
    <property type="protein sequence ID" value="GGB09602.1"/>
    <property type="molecule type" value="Genomic_DNA"/>
</dbReference>
<keyword evidence="2" id="KW-1185">Reference proteome</keyword>
<dbReference type="InterPro" id="IPR023168">
    <property type="entry name" value="GatB_Yqey_C_2"/>
</dbReference>
<dbReference type="InterPro" id="IPR003789">
    <property type="entry name" value="Asn/Gln_tRNA_amidoTrase-B-like"/>
</dbReference>
<reference evidence="1" key="2">
    <citation type="submission" date="2020-09" db="EMBL/GenBank/DDBJ databases">
        <authorList>
            <person name="Sun Q."/>
            <person name="Zhou Y."/>
        </authorList>
    </citation>
    <scope>NUCLEOTIDE SEQUENCE</scope>
    <source>
        <strain evidence="1">CGMCC 1.15448</strain>
    </source>
</reference>
<reference evidence="1" key="1">
    <citation type="journal article" date="2014" name="Int. J. Syst. Evol. Microbiol.">
        <title>Complete genome sequence of Corynebacterium casei LMG S-19264T (=DSM 44701T), isolated from a smear-ripened cheese.</title>
        <authorList>
            <consortium name="US DOE Joint Genome Institute (JGI-PGF)"/>
            <person name="Walter F."/>
            <person name="Albersmeier A."/>
            <person name="Kalinowski J."/>
            <person name="Ruckert C."/>
        </authorList>
    </citation>
    <scope>NUCLEOTIDE SEQUENCE</scope>
    <source>
        <strain evidence="1">CGMCC 1.15448</strain>
    </source>
</reference>
<sequence length="152" mass="16269">MALEQNVMAQLKTAMLAKDEAALRGLRAIKAAIILAKTAEGAGGELKEADEVKLLQKLVKQRKDSLEIYQQQGRADLAKKEEEEIAIIEKFLPSQMDEAALKAALTKIIAETGATSPADIGKVMGVATKQLAGQADGKTINAVARELLSKQE</sequence>
<comment type="caution">
    <text evidence="1">The sequence shown here is derived from an EMBL/GenBank/DDBJ whole genome shotgun (WGS) entry which is preliminary data.</text>
</comment>
<dbReference type="GO" id="GO:0016884">
    <property type="term" value="F:carbon-nitrogen ligase activity, with glutamine as amido-N-donor"/>
    <property type="evidence" value="ECO:0007669"/>
    <property type="project" value="InterPro"/>
</dbReference>
<organism evidence="1 2">
    <name type="scientific">Puia dinghuensis</name>
    <dbReference type="NCBI Taxonomy" id="1792502"/>
    <lineage>
        <taxon>Bacteria</taxon>
        <taxon>Pseudomonadati</taxon>
        <taxon>Bacteroidota</taxon>
        <taxon>Chitinophagia</taxon>
        <taxon>Chitinophagales</taxon>
        <taxon>Chitinophagaceae</taxon>
        <taxon>Puia</taxon>
    </lineage>
</organism>
<dbReference type="Proteomes" id="UP000607559">
    <property type="component" value="Unassembled WGS sequence"/>
</dbReference>
<dbReference type="PANTHER" id="PTHR28055">
    <property type="entry name" value="ALTERED INHERITANCE OF MITOCHONDRIA PROTEIN 41, MITOCHONDRIAL"/>
    <property type="match status" value="1"/>
</dbReference>